<dbReference type="InterPro" id="IPR011527">
    <property type="entry name" value="ABC1_TM_dom"/>
</dbReference>
<dbReference type="SUPFAM" id="SSF90123">
    <property type="entry name" value="ABC transporter transmembrane region"/>
    <property type="match status" value="1"/>
</dbReference>
<evidence type="ECO:0000256" key="5">
    <source>
        <dbReference type="ARBA" id="ARBA00022692"/>
    </source>
</evidence>
<evidence type="ECO:0000313" key="17">
    <source>
        <dbReference type="EMBL" id="MCL3788584.1"/>
    </source>
</evidence>
<dbReference type="InterPro" id="IPR003439">
    <property type="entry name" value="ABC_transporter-like_ATP-bd"/>
</dbReference>
<reference evidence="17 18" key="1">
    <citation type="submission" date="2019-03" db="EMBL/GenBank/DDBJ databases">
        <authorList>
            <person name="Molinero N."/>
            <person name="Sanchez B."/>
            <person name="Walker A."/>
            <person name="Duncan S."/>
            <person name="Delgado S."/>
            <person name="Margolles A."/>
        </authorList>
    </citation>
    <scope>NUCLEOTIDE SEQUENCE [LARGE SCALE GENOMIC DNA]</scope>
    <source>
        <strain evidence="17 18">IPLA60002</strain>
    </source>
</reference>
<evidence type="ECO:0000256" key="2">
    <source>
        <dbReference type="ARBA" id="ARBA00022448"/>
    </source>
</evidence>
<dbReference type="Pfam" id="PF00005">
    <property type="entry name" value="ABC_tran"/>
    <property type="match status" value="1"/>
</dbReference>
<keyword evidence="12 13" id="KW-0472">Membrane</keyword>
<dbReference type="PANTHER" id="PTHR43394:SF1">
    <property type="entry name" value="ATP-BINDING CASSETTE SUB-FAMILY B MEMBER 10, MITOCHONDRIAL"/>
    <property type="match status" value="1"/>
</dbReference>
<organism evidence="17 18">
    <name type="scientific">Ruminococcus bromii</name>
    <dbReference type="NCBI Taxonomy" id="40518"/>
    <lineage>
        <taxon>Bacteria</taxon>
        <taxon>Bacillati</taxon>
        <taxon>Bacillota</taxon>
        <taxon>Clostridia</taxon>
        <taxon>Eubacteriales</taxon>
        <taxon>Oscillospiraceae</taxon>
        <taxon>Ruminococcus</taxon>
    </lineage>
</organism>
<dbReference type="Pfam" id="PF00664">
    <property type="entry name" value="ABC_membrane"/>
    <property type="match status" value="1"/>
</dbReference>
<dbReference type="RefSeq" id="WP_249377399.1">
    <property type="nucleotide sequence ID" value="NZ_SNUZ01000018.1"/>
</dbReference>
<dbReference type="PROSITE" id="PS00211">
    <property type="entry name" value="ABC_TRANSPORTER_1"/>
    <property type="match status" value="1"/>
</dbReference>
<feature type="transmembrane region" description="Helical" evidence="13">
    <location>
        <begin position="273"/>
        <end position="295"/>
    </location>
</feature>
<keyword evidence="4" id="KW-0645">Protease</keyword>
<keyword evidence="5 13" id="KW-0812">Transmembrane</keyword>
<gene>
    <name evidence="17" type="ORF">E2N93_11420</name>
</gene>
<keyword evidence="2" id="KW-0813">Transport</keyword>
<dbReference type="PROSITE" id="PS50929">
    <property type="entry name" value="ABC_TM1F"/>
    <property type="match status" value="1"/>
</dbReference>
<evidence type="ECO:0000256" key="8">
    <source>
        <dbReference type="ARBA" id="ARBA00022807"/>
    </source>
</evidence>
<evidence type="ECO:0000256" key="1">
    <source>
        <dbReference type="ARBA" id="ARBA00004651"/>
    </source>
</evidence>
<accession>A0ABT0NKG7</accession>
<evidence type="ECO:0000256" key="11">
    <source>
        <dbReference type="ARBA" id="ARBA00022989"/>
    </source>
</evidence>
<dbReference type="PROSITE" id="PS50990">
    <property type="entry name" value="PEPTIDASE_C39"/>
    <property type="match status" value="1"/>
</dbReference>
<dbReference type="Proteomes" id="UP001056693">
    <property type="component" value="Unassembled WGS sequence"/>
</dbReference>
<keyword evidence="9" id="KW-0067">ATP-binding</keyword>
<dbReference type="SMART" id="SM00382">
    <property type="entry name" value="AAA"/>
    <property type="match status" value="1"/>
</dbReference>
<evidence type="ECO:0000259" key="16">
    <source>
        <dbReference type="PROSITE" id="PS50990"/>
    </source>
</evidence>
<name>A0ABT0NKG7_9FIRM</name>
<comment type="caution">
    <text evidence="17">The sequence shown here is derived from an EMBL/GenBank/DDBJ whole genome shotgun (WGS) entry which is preliminary data.</text>
</comment>
<comment type="subcellular location">
    <subcellularLocation>
        <location evidence="1">Cell membrane</location>
        <topology evidence="1">Multi-pass membrane protein</topology>
    </subcellularLocation>
</comment>
<feature type="transmembrane region" description="Helical" evidence="13">
    <location>
        <begin position="162"/>
        <end position="184"/>
    </location>
</feature>
<dbReference type="EMBL" id="SNUZ01000018">
    <property type="protein sequence ID" value="MCL3788584.1"/>
    <property type="molecule type" value="Genomic_DNA"/>
</dbReference>
<dbReference type="InterPro" id="IPR003593">
    <property type="entry name" value="AAA+_ATPase"/>
</dbReference>
<evidence type="ECO:0000256" key="9">
    <source>
        <dbReference type="ARBA" id="ARBA00022840"/>
    </source>
</evidence>
<evidence type="ECO:0000256" key="4">
    <source>
        <dbReference type="ARBA" id="ARBA00022670"/>
    </source>
</evidence>
<evidence type="ECO:0000313" key="18">
    <source>
        <dbReference type="Proteomes" id="UP001056693"/>
    </source>
</evidence>
<dbReference type="Gene3D" id="3.40.50.300">
    <property type="entry name" value="P-loop containing nucleotide triphosphate hydrolases"/>
    <property type="match status" value="1"/>
</dbReference>
<feature type="transmembrane region" description="Helical" evidence="13">
    <location>
        <begin position="389"/>
        <end position="410"/>
    </location>
</feature>
<evidence type="ECO:0000256" key="13">
    <source>
        <dbReference type="SAM" id="Phobius"/>
    </source>
</evidence>
<dbReference type="InterPro" id="IPR005074">
    <property type="entry name" value="Peptidase_C39"/>
</dbReference>
<feature type="domain" description="ABC transporter" evidence="14">
    <location>
        <begin position="476"/>
        <end position="715"/>
    </location>
</feature>
<keyword evidence="7" id="KW-0378">Hydrolase</keyword>
<dbReference type="SUPFAM" id="SSF52540">
    <property type="entry name" value="P-loop containing nucleoside triphosphate hydrolases"/>
    <property type="match status" value="1"/>
</dbReference>
<dbReference type="CDD" id="cd18570">
    <property type="entry name" value="ABC_6TM_PCAT1_LagD_like"/>
    <property type="match status" value="1"/>
</dbReference>
<dbReference type="InterPro" id="IPR036640">
    <property type="entry name" value="ABC1_TM_sf"/>
</dbReference>
<evidence type="ECO:0000259" key="14">
    <source>
        <dbReference type="PROSITE" id="PS50893"/>
    </source>
</evidence>
<protein>
    <submittedName>
        <fullName evidence="17">Peptidase domain-containing ABC transporter</fullName>
    </submittedName>
</protein>
<keyword evidence="6" id="KW-0547">Nucleotide-binding</keyword>
<dbReference type="InterPro" id="IPR005897">
    <property type="entry name" value="Pept_C39_ABC_bacteriocin"/>
</dbReference>
<feature type="domain" description="ABC transmembrane type-1" evidence="15">
    <location>
        <begin position="166"/>
        <end position="445"/>
    </location>
</feature>
<keyword evidence="8" id="KW-0788">Thiol protease</keyword>
<feature type="transmembrane region" description="Helical" evidence="13">
    <location>
        <begin position="301"/>
        <end position="320"/>
    </location>
</feature>
<feature type="domain" description="Peptidase C39" evidence="16">
    <location>
        <begin position="9"/>
        <end position="133"/>
    </location>
</feature>
<keyword evidence="11 13" id="KW-1133">Transmembrane helix</keyword>
<evidence type="ECO:0000259" key="15">
    <source>
        <dbReference type="PROSITE" id="PS50929"/>
    </source>
</evidence>
<proteinExistence type="predicted"/>
<evidence type="ECO:0000256" key="3">
    <source>
        <dbReference type="ARBA" id="ARBA00022475"/>
    </source>
</evidence>
<evidence type="ECO:0000256" key="7">
    <source>
        <dbReference type="ARBA" id="ARBA00022801"/>
    </source>
</evidence>
<dbReference type="InterPro" id="IPR017871">
    <property type="entry name" value="ABC_transporter-like_CS"/>
</dbReference>
<dbReference type="Pfam" id="PF03412">
    <property type="entry name" value="Peptidase_C39"/>
    <property type="match status" value="1"/>
</dbReference>
<dbReference type="PROSITE" id="PS50893">
    <property type="entry name" value="ABC_TRANSPORTER_2"/>
    <property type="match status" value="1"/>
</dbReference>
<dbReference type="Gene3D" id="3.90.70.10">
    <property type="entry name" value="Cysteine proteinases"/>
    <property type="match status" value="1"/>
</dbReference>
<dbReference type="PANTHER" id="PTHR43394">
    <property type="entry name" value="ATP-DEPENDENT PERMEASE MDL1, MITOCHONDRIAL"/>
    <property type="match status" value="1"/>
</dbReference>
<dbReference type="NCBIfam" id="TIGR01193">
    <property type="entry name" value="bacteriocin_ABC"/>
    <property type="match status" value="1"/>
</dbReference>
<keyword evidence="18" id="KW-1185">Reference proteome</keyword>
<evidence type="ECO:0000256" key="10">
    <source>
        <dbReference type="ARBA" id="ARBA00022967"/>
    </source>
</evidence>
<dbReference type="Gene3D" id="1.20.1560.10">
    <property type="entry name" value="ABC transporter type 1, transmembrane domain"/>
    <property type="match status" value="1"/>
</dbReference>
<evidence type="ECO:0000256" key="6">
    <source>
        <dbReference type="ARBA" id="ARBA00022741"/>
    </source>
</evidence>
<dbReference type="InterPro" id="IPR027417">
    <property type="entry name" value="P-loop_NTPase"/>
</dbReference>
<dbReference type="CDD" id="cd02418">
    <property type="entry name" value="Peptidase_C39B"/>
    <property type="match status" value="1"/>
</dbReference>
<keyword evidence="10" id="KW-1278">Translocase</keyword>
<keyword evidence="3" id="KW-1003">Cell membrane</keyword>
<evidence type="ECO:0000256" key="12">
    <source>
        <dbReference type="ARBA" id="ARBA00023136"/>
    </source>
</evidence>
<sequence length="721" mass="81994">MIRFKCILQNDETDCGPACLAAIFGKYSLKVSVAKIRDIAGTDRQGTSAYGLVKVIEHFGFQQKVVEADKSVLTNKLPLPAIAHVIIDNSLLHYVVITKVKGDTVVVSDPAKGIVKYKKEDFLKIWTKILILIVPTNNSQKGNKKQSTLISFFRLLISQKWLLLRIFILSMILTSIGIITSFYYQVLMDDIVPSSSLEMLNYVSVITLCLFFVQIGLNFLRGFLIVKLEQNIDIPIMLGYYNHALILPMKFYSMRDTGEIISRFNDASSIRDIVSEASLTIMMDTIMAVVGAVVLFNSNRLLFLISVVVLILYGIIVFVYNKPIKKINRKIMEMNSKVTSQFIETVNGIETIKAFNKEENEKEKTDKMYRKFLKKVFNGGVLSLSQQTITMFVAIVGELVILWVGAMYVIKGELTIGELITFNALLGYFIEPIKNLINLQPQIQTAIVAADRLGEILDISPEYEKNDMRTTYNSEIKFDNLIISHLNFRYGTRDLVLKDINLKIKHGEKIAFVGESGSGKTTLAKLLIRLYEQEKGSIKLDSIDIREFSIKQIRDNISYISQNTFLFSGTIKENLLFGNSHANNDDISRVCRMCELEEYINSLPLKYNTRIEENGKNLSGGQKQRLAIARALIKNPKILIMDEATSNLDYITEKTIENMINKFSKNMTTIIIAHRLSTIKDCDNIFLFRNGQIVENGNHRDLLKQRGYYYQLWNGQDKSIT</sequence>
<feature type="transmembrane region" description="Helical" evidence="13">
    <location>
        <begin position="199"/>
        <end position="220"/>
    </location>
</feature>
<dbReference type="InterPro" id="IPR039421">
    <property type="entry name" value="Type_1_exporter"/>
</dbReference>